<evidence type="ECO:0000256" key="9">
    <source>
        <dbReference type="HAMAP-Rule" id="MF_00024"/>
    </source>
</evidence>
<feature type="transmembrane region" description="Helical" evidence="9">
    <location>
        <begin position="283"/>
        <end position="301"/>
    </location>
</feature>
<keyword evidence="4 9" id="KW-1003">Cell membrane</keyword>
<sequence length="306" mass="33725">MNWALALALPLAWSLDALFGEPRNRFHPVAWLGAVLAPLGRRISTQPPWGAFVAGAIAWSAIALTVGLAAWWWQQVLLRDPTPWWCLLWLALMLKPCFAWRMLRDEVRAVEQALSRDGLEAARGRLARLVSRDVQRFDECQIRETAIETLAENLNDSVVAPLVWYAIAGLPGAVVYRFANTADAMWGYRGRYEWAGKWAARADDALSWLPARITAWLISPICSPTAWRTLRAEAARTPSPNGGWPMGAMALALGVRLGKPGVYLLHPAGSAPGRAHIERALQVATWAAHAAMVLATAAWLLRGAWS</sequence>
<evidence type="ECO:0000256" key="2">
    <source>
        <dbReference type="ARBA" id="ARBA00004953"/>
    </source>
</evidence>
<evidence type="ECO:0000256" key="7">
    <source>
        <dbReference type="ARBA" id="ARBA00022989"/>
    </source>
</evidence>
<dbReference type="PANTHER" id="PTHR34308:SF1">
    <property type="entry name" value="COBALAMIN BIOSYNTHESIS PROTEIN CBIB"/>
    <property type="match status" value="1"/>
</dbReference>
<evidence type="ECO:0000313" key="11">
    <source>
        <dbReference type="Proteomes" id="UP001371218"/>
    </source>
</evidence>
<feature type="transmembrane region" description="Helical" evidence="9">
    <location>
        <begin position="49"/>
        <end position="72"/>
    </location>
</feature>
<evidence type="ECO:0000313" key="10">
    <source>
        <dbReference type="EMBL" id="MEK8029936.1"/>
    </source>
</evidence>
<accession>A0ABU9BIZ7</accession>
<dbReference type="Proteomes" id="UP001371218">
    <property type="component" value="Unassembled WGS sequence"/>
</dbReference>
<proteinExistence type="inferred from homology"/>
<dbReference type="HAMAP" id="MF_00024">
    <property type="entry name" value="CobD_CbiB"/>
    <property type="match status" value="1"/>
</dbReference>
<evidence type="ECO:0000256" key="4">
    <source>
        <dbReference type="ARBA" id="ARBA00022475"/>
    </source>
</evidence>
<dbReference type="PANTHER" id="PTHR34308">
    <property type="entry name" value="COBALAMIN BIOSYNTHESIS PROTEIN CBIB"/>
    <property type="match status" value="1"/>
</dbReference>
<dbReference type="EMBL" id="JBBUTG010000002">
    <property type="protein sequence ID" value="MEK8029936.1"/>
    <property type="molecule type" value="Genomic_DNA"/>
</dbReference>
<comment type="function">
    <text evidence="9">Converts cobyric acid to cobinamide by the addition of aminopropanol on the F carboxylic group.</text>
</comment>
<organism evidence="10 11">
    <name type="scientific">Ideonella lacteola</name>
    <dbReference type="NCBI Taxonomy" id="2984193"/>
    <lineage>
        <taxon>Bacteria</taxon>
        <taxon>Pseudomonadati</taxon>
        <taxon>Pseudomonadota</taxon>
        <taxon>Betaproteobacteria</taxon>
        <taxon>Burkholderiales</taxon>
        <taxon>Sphaerotilaceae</taxon>
        <taxon>Ideonella</taxon>
    </lineage>
</organism>
<evidence type="ECO:0000256" key="8">
    <source>
        <dbReference type="ARBA" id="ARBA00023136"/>
    </source>
</evidence>
<comment type="pathway">
    <text evidence="2 9">Cofactor biosynthesis; adenosylcobalamin biosynthesis.</text>
</comment>
<evidence type="ECO:0000256" key="1">
    <source>
        <dbReference type="ARBA" id="ARBA00004651"/>
    </source>
</evidence>
<comment type="subcellular location">
    <subcellularLocation>
        <location evidence="1 9">Cell membrane</location>
        <topology evidence="1 9">Multi-pass membrane protein</topology>
    </subcellularLocation>
</comment>
<gene>
    <name evidence="10" type="primary">cbiB</name>
    <name evidence="9" type="synonym">cobD</name>
    <name evidence="10" type="ORF">AACH06_03800</name>
</gene>
<protein>
    <recommendedName>
        <fullName evidence="9">Cobalamin biosynthesis protein CobD</fullName>
    </recommendedName>
</protein>
<keyword evidence="5 9" id="KW-0169">Cobalamin biosynthesis</keyword>
<keyword evidence="7 9" id="KW-1133">Transmembrane helix</keyword>
<evidence type="ECO:0000256" key="6">
    <source>
        <dbReference type="ARBA" id="ARBA00022692"/>
    </source>
</evidence>
<keyword evidence="8 9" id="KW-0472">Membrane</keyword>
<dbReference type="Pfam" id="PF03186">
    <property type="entry name" value="CobD_Cbib"/>
    <property type="match status" value="1"/>
</dbReference>
<keyword evidence="6 9" id="KW-0812">Transmembrane</keyword>
<dbReference type="InterPro" id="IPR004485">
    <property type="entry name" value="Cobalamin_biosynth_CobD/CbiB"/>
</dbReference>
<evidence type="ECO:0000256" key="5">
    <source>
        <dbReference type="ARBA" id="ARBA00022573"/>
    </source>
</evidence>
<feature type="transmembrane region" description="Helical" evidence="9">
    <location>
        <begin position="162"/>
        <end position="179"/>
    </location>
</feature>
<dbReference type="RefSeq" id="WP_341424294.1">
    <property type="nucleotide sequence ID" value="NZ_JBBUTG010000002.1"/>
</dbReference>
<comment type="caution">
    <text evidence="10">The sequence shown here is derived from an EMBL/GenBank/DDBJ whole genome shotgun (WGS) entry which is preliminary data.</text>
</comment>
<keyword evidence="11" id="KW-1185">Reference proteome</keyword>
<reference evidence="10 11" key="1">
    <citation type="submission" date="2024-04" db="EMBL/GenBank/DDBJ databases">
        <title>Novel species of the genus Ideonella isolated from streams.</title>
        <authorList>
            <person name="Lu H."/>
        </authorList>
    </citation>
    <scope>NUCLEOTIDE SEQUENCE [LARGE SCALE GENOMIC DNA]</scope>
    <source>
        <strain evidence="10 11">DXS29W</strain>
    </source>
</reference>
<name>A0ABU9BIZ7_9BURK</name>
<evidence type="ECO:0000256" key="3">
    <source>
        <dbReference type="ARBA" id="ARBA00006263"/>
    </source>
</evidence>
<dbReference type="NCBIfam" id="TIGR00380">
    <property type="entry name" value="cobal_cbiB"/>
    <property type="match status" value="1"/>
</dbReference>
<comment type="caution">
    <text evidence="9">Lacks conserved residue(s) required for the propagation of feature annotation.</text>
</comment>
<comment type="similarity">
    <text evidence="3 9">Belongs to the CobD/CbiB family.</text>
</comment>